<dbReference type="GO" id="GO:0015648">
    <property type="term" value="F:lipid-linked peptidoglycan transporter activity"/>
    <property type="evidence" value="ECO:0007669"/>
    <property type="project" value="TreeGrafter"/>
</dbReference>
<dbReference type="InterPro" id="IPR011923">
    <property type="entry name" value="RodA/MrdB"/>
</dbReference>
<feature type="transmembrane region" description="Helical" evidence="11">
    <location>
        <begin position="263"/>
        <end position="289"/>
    </location>
</feature>
<feature type="transmembrane region" description="Helical" evidence="11">
    <location>
        <begin position="137"/>
        <end position="154"/>
    </location>
</feature>
<dbReference type="GO" id="GO:0008360">
    <property type="term" value="P:regulation of cell shape"/>
    <property type="evidence" value="ECO:0007669"/>
    <property type="project" value="UniProtKB-KW"/>
</dbReference>
<keyword evidence="10 11" id="KW-0961">Cell wall biogenesis/degradation</keyword>
<reference evidence="12 13" key="1">
    <citation type="submission" date="2016-10" db="EMBL/GenBank/DDBJ databases">
        <authorList>
            <person name="de Groot N.N."/>
        </authorList>
    </citation>
    <scope>NUCLEOTIDE SEQUENCE [LARGE SCALE GENOMIC DNA]</scope>
    <source>
        <strain evidence="12 13">DSM 21228</strain>
    </source>
</reference>
<dbReference type="NCBIfam" id="TIGR02210">
    <property type="entry name" value="rodA_shape"/>
    <property type="match status" value="1"/>
</dbReference>
<keyword evidence="11" id="KW-0997">Cell inner membrane</keyword>
<evidence type="ECO:0000256" key="10">
    <source>
        <dbReference type="ARBA" id="ARBA00023316"/>
    </source>
</evidence>
<comment type="function">
    <text evidence="11">Peptidoglycan polymerase that is essential for cell wall elongation.</text>
</comment>
<accession>A0A1H3VE02</accession>
<evidence type="ECO:0000313" key="13">
    <source>
        <dbReference type="Proteomes" id="UP000199397"/>
    </source>
</evidence>
<organism evidence="12 13">
    <name type="scientific">Thiothrix caldifontis</name>
    <dbReference type="NCBI Taxonomy" id="525918"/>
    <lineage>
        <taxon>Bacteria</taxon>
        <taxon>Pseudomonadati</taxon>
        <taxon>Pseudomonadota</taxon>
        <taxon>Gammaproteobacteria</taxon>
        <taxon>Thiotrichales</taxon>
        <taxon>Thiotrichaceae</taxon>
        <taxon>Thiothrix</taxon>
    </lineage>
</organism>
<feature type="transmembrane region" description="Helical" evidence="11">
    <location>
        <begin position="340"/>
        <end position="359"/>
    </location>
</feature>
<dbReference type="GO" id="GO:0009252">
    <property type="term" value="P:peptidoglycan biosynthetic process"/>
    <property type="evidence" value="ECO:0007669"/>
    <property type="project" value="UniProtKB-UniRule"/>
</dbReference>
<feature type="transmembrane region" description="Helical" evidence="11">
    <location>
        <begin position="51"/>
        <end position="69"/>
    </location>
</feature>
<dbReference type="PROSITE" id="PS00428">
    <property type="entry name" value="FTSW_RODA_SPOVE"/>
    <property type="match status" value="1"/>
</dbReference>
<feature type="transmembrane region" description="Helical" evidence="11">
    <location>
        <begin position="160"/>
        <end position="177"/>
    </location>
</feature>
<evidence type="ECO:0000256" key="5">
    <source>
        <dbReference type="ARBA" id="ARBA00022692"/>
    </source>
</evidence>
<comment type="subcellular location">
    <subcellularLocation>
        <location evidence="11">Cell inner membrane</location>
        <topology evidence="11">Multi-pass membrane protein</topology>
    </subcellularLocation>
    <subcellularLocation>
        <location evidence="1">Membrane</location>
        <topology evidence="1">Multi-pass membrane protein</topology>
    </subcellularLocation>
</comment>
<protein>
    <recommendedName>
        <fullName evidence="11">Peptidoglycan glycosyltransferase MrdB</fullName>
        <shortName evidence="11">PGT</shortName>
        <ecNumber evidence="11">2.4.99.28</ecNumber>
    </recommendedName>
    <alternativeName>
        <fullName evidence="11">Cell elongation protein RodA</fullName>
    </alternativeName>
    <alternativeName>
        <fullName evidence="11">Cell wall polymerase</fullName>
    </alternativeName>
    <alternativeName>
        <fullName evidence="11">Peptidoglycan polymerase</fullName>
        <shortName evidence="11">PG polymerase</shortName>
    </alternativeName>
</protein>
<keyword evidence="2 11" id="KW-1003">Cell membrane</keyword>
<evidence type="ECO:0000256" key="4">
    <source>
        <dbReference type="ARBA" id="ARBA00022679"/>
    </source>
</evidence>
<dbReference type="EC" id="2.4.99.28" evidence="11"/>
<dbReference type="PANTHER" id="PTHR30474">
    <property type="entry name" value="CELL CYCLE PROTEIN"/>
    <property type="match status" value="1"/>
</dbReference>
<evidence type="ECO:0000313" key="12">
    <source>
        <dbReference type="EMBL" id="SDZ73035.1"/>
    </source>
</evidence>
<keyword evidence="4 11" id="KW-0808">Transferase</keyword>
<evidence type="ECO:0000256" key="1">
    <source>
        <dbReference type="ARBA" id="ARBA00004141"/>
    </source>
</evidence>
<comment type="similarity">
    <text evidence="11">Belongs to the SEDS family. MrdB/RodA subfamily.</text>
</comment>
<evidence type="ECO:0000256" key="3">
    <source>
        <dbReference type="ARBA" id="ARBA00022676"/>
    </source>
</evidence>
<comment type="pathway">
    <text evidence="11">Cell wall biogenesis; peptidoglycan biosynthesis.</text>
</comment>
<dbReference type="PANTHER" id="PTHR30474:SF1">
    <property type="entry name" value="PEPTIDOGLYCAN GLYCOSYLTRANSFERASE MRDB"/>
    <property type="match status" value="1"/>
</dbReference>
<sequence length="370" mass="40910">MISSLLPSWLIVALQRVDAVLLAVLSLLVFLGLATLYSASDGNIEQVQRQIIHFSIGLGLLVIFSQISSKTLRQWSVWLYGIGVVLLILVLIIGVTKKGATRWLYIGVDIQPAEIMKLAVPMMVAYYFSEKPLPPRFVDIVIALLLVLVPMLLVMKQPDLGTSLLIATSGFFVIYLAGMSWWLIGGAIAFVTVAAPLLYFFGMHDYQRRRVDTLLNPESDLLGTGYHIYQSKIAIGSGGAYGKGWMQGDQAHLDFLPERHTDFIFAVFGEEFGLVGNLILMGLYIFIIWRGLYLASKGEDTFARLLGGSLSVSFFFYLFVNTGMVSGLLPVVGVPLPLVSYGGTSVVTLMMAFGIIMGMRKRKRIYQRDS</sequence>
<gene>
    <name evidence="11" type="primary">mrdB</name>
    <name evidence="11" type="synonym">rodA</name>
    <name evidence="12" type="ORF">SAMN05660964_00013</name>
</gene>
<evidence type="ECO:0000256" key="7">
    <source>
        <dbReference type="ARBA" id="ARBA00022984"/>
    </source>
</evidence>
<keyword evidence="8 11" id="KW-1133">Transmembrane helix</keyword>
<dbReference type="GO" id="GO:0005886">
    <property type="term" value="C:plasma membrane"/>
    <property type="evidence" value="ECO:0007669"/>
    <property type="project" value="UniProtKB-SubCell"/>
</dbReference>
<keyword evidence="9 11" id="KW-0472">Membrane</keyword>
<evidence type="ECO:0000256" key="9">
    <source>
        <dbReference type="ARBA" id="ARBA00023136"/>
    </source>
</evidence>
<dbReference type="GO" id="GO:0071555">
    <property type="term" value="P:cell wall organization"/>
    <property type="evidence" value="ECO:0007669"/>
    <property type="project" value="UniProtKB-KW"/>
</dbReference>
<proteinExistence type="inferred from homology"/>
<dbReference type="AlphaFoldDB" id="A0A1H3VE02"/>
<evidence type="ECO:0000256" key="2">
    <source>
        <dbReference type="ARBA" id="ARBA00022475"/>
    </source>
</evidence>
<evidence type="ECO:0000256" key="6">
    <source>
        <dbReference type="ARBA" id="ARBA00022960"/>
    </source>
</evidence>
<dbReference type="GO" id="GO:0051301">
    <property type="term" value="P:cell division"/>
    <property type="evidence" value="ECO:0007669"/>
    <property type="project" value="InterPro"/>
</dbReference>
<dbReference type="HAMAP" id="MF_02079">
    <property type="entry name" value="PGT_RodA"/>
    <property type="match status" value="1"/>
</dbReference>
<keyword evidence="5 11" id="KW-0812">Transmembrane</keyword>
<dbReference type="OrthoDB" id="9768187at2"/>
<name>A0A1H3VE02_9GAMM</name>
<dbReference type="InterPro" id="IPR018365">
    <property type="entry name" value="Cell_cycle_FtsW-rel_CS"/>
</dbReference>
<dbReference type="STRING" id="525918.SAMN05660964_00013"/>
<comment type="catalytic activity">
    <reaction evidence="11">
        <text>[GlcNAc-(1-&gt;4)-Mur2Ac(oyl-L-Ala-gamma-D-Glu-L-Lys-D-Ala-D-Ala)](n)-di-trans,octa-cis-undecaprenyl diphosphate + beta-D-GlcNAc-(1-&gt;4)-Mur2Ac(oyl-L-Ala-gamma-D-Glu-L-Lys-D-Ala-D-Ala)-di-trans,octa-cis-undecaprenyl diphosphate = [GlcNAc-(1-&gt;4)-Mur2Ac(oyl-L-Ala-gamma-D-Glu-L-Lys-D-Ala-D-Ala)](n+1)-di-trans,octa-cis-undecaprenyl diphosphate + di-trans,octa-cis-undecaprenyl diphosphate + H(+)</text>
        <dbReference type="Rhea" id="RHEA:23708"/>
        <dbReference type="Rhea" id="RHEA-COMP:9602"/>
        <dbReference type="Rhea" id="RHEA-COMP:9603"/>
        <dbReference type="ChEBI" id="CHEBI:15378"/>
        <dbReference type="ChEBI" id="CHEBI:58405"/>
        <dbReference type="ChEBI" id="CHEBI:60033"/>
        <dbReference type="ChEBI" id="CHEBI:78435"/>
        <dbReference type="EC" id="2.4.99.28"/>
    </reaction>
</comment>
<feature type="transmembrane region" description="Helical" evidence="11">
    <location>
        <begin position="182"/>
        <end position="201"/>
    </location>
</feature>
<dbReference type="UniPathway" id="UPA00219"/>
<dbReference type="GO" id="GO:0032153">
    <property type="term" value="C:cell division site"/>
    <property type="evidence" value="ECO:0007669"/>
    <property type="project" value="TreeGrafter"/>
</dbReference>
<dbReference type="Proteomes" id="UP000199397">
    <property type="component" value="Unassembled WGS sequence"/>
</dbReference>
<dbReference type="InterPro" id="IPR001182">
    <property type="entry name" value="FtsW/RodA"/>
</dbReference>
<keyword evidence="3 11" id="KW-0328">Glycosyltransferase</keyword>
<feature type="transmembrane region" description="Helical" evidence="11">
    <location>
        <begin position="20"/>
        <end position="39"/>
    </location>
</feature>
<evidence type="ECO:0000256" key="8">
    <source>
        <dbReference type="ARBA" id="ARBA00022989"/>
    </source>
</evidence>
<feature type="transmembrane region" description="Helical" evidence="11">
    <location>
        <begin position="301"/>
        <end position="320"/>
    </location>
</feature>
<dbReference type="GO" id="GO:0008955">
    <property type="term" value="F:peptidoglycan glycosyltransferase activity"/>
    <property type="evidence" value="ECO:0007669"/>
    <property type="project" value="UniProtKB-UniRule"/>
</dbReference>
<keyword evidence="7 11" id="KW-0573">Peptidoglycan synthesis</keyword>
<keyword evidence="13" id="KW-1185">Reference proteome</keyword>
<feature type="transmembrane region" description="Helical" evidence="11">
    <location>
        <begin position="75"/>
        <end position="95"/>
    </location>
</feature>
<dbReference type="RefSeq" id="WP_093064136.1">
    <property type="nucleotide sequence ID" value="NZ_FNQP01000001.1"/>
</dbReference>
<dbReference type="Pfam" id="PF01098">
    <property type="entry name" value="FTSW_RODA_SPOVE"/>
    <property type="match status" value="1"/>
</dbReference>
<dbReference type="EMBL" id="FNQP01000001">
    <property type="protein sequence ID" value="SDZ73035.1"/>
    <property type="molecule type" value="Genomic_DNA"/>
</dbReference>
<keyword evidence="6 11" id="KW-0133">Cell shape</keyword>
<evidence type="ECO:0000256" key="11">
    <source>
        <dbReference type="HAMAP-Rule" id="MF_02079"/>
    </source>
</evidence>